<keyword evidence="4" id="KW-1185">Reference proteome</keyword>
<protein>
    <submittedName>
        <fullName evidence="3">EAL domain-containing protein</fullName>
    </submittedName>
</protein>
<dbReference type="PANTHER" id="PTHR33121">
    <property type="entry name" value="CYCLIC DI-GMP PHOSPHODIESTERASE PDEF"/>
    <property type="match status" value="1"/>
</dbReference>
<comment type="caution">
    <text evidence="3">The sequence shown here is derived from an EMBL/GenBank/DDBJ whole genome shotgun (WGS) entry which is preliminary data.</text>
</comment>
<dbReference type="Proteomes" id="UP000478837">
    <property type="component" value="Unassembled WGS sequence"/>
</dbReference>
<dbReference type="PANTHER" id="PTHR33121:SF15">
    <property type="entry name" value="BLUE LIGHT- AND TEMPERATURE-REGULATED ANTIREPRESSOR BLUF"/>
    <property type="match status" value="1"/>
</dbReference>
<dbReference type="InterPro" id="IPR007024">
    <property type="entry name" value="BLUF_domain"/>
</dbReference>
<dbReference type="CDD" id="cd01948">
    <property type="entry name" value="EAL"/>
    <property type="match status" value="1"/>
</dbReference>
<dbReference type="Pfam" id="PF04940">
    <property type="entry name" value="BLUF"/>
    <property type="match status" value="1"/>
</dbReference>
<evidence type="ECO:0000259" key="2">
    <source>
        <dbReference type="PROSITE" id="PS50925"/>
    </source>
</evidence>
<feature type="domain" description="EAL" evidence="1">
    <location>
        <begin position="144"/>
        <end position="392"/>
    </location>
</feature>
<dbReference type="SUPFAM" id="SSF141868">
    <property type="entry name" value="EAL domain-like"/>
    <property type="match status" value="1"/>
</dbReference>
<dbReference type="SMART" id="SM01034">
    <property type="entry name" value="BLUF"/>
    <property type="match status" value="1"/>
</dbReference>
<evidence type="ECO:0000313" key="4">
    <source>
        <dbReference type="Proteomes" id="UP000478837"/>
    </source>
</evidence>
<dbReference type="AlphaFoldDB" id="A0A6L9MVI5"/>
<accession>A0A6L9MVI5</accession>
<dbReference type="EMBL" id="JAAAWP010000006">
    <property type="protein sequence ID" value="NDW22067.1"/>
    <property type="molecule type" value="Genomic_DNA"/>
</dbReference>
<dbReference type="SMART" id="SM00052">
    <property type="entry name" value="EAL"/>
    <property type="match status" value="1"/>
</dbReference>
<dbReference type="GO" id="GO:0009882">
    <property type="term" value="F:blue light photoreceptor activity"/>
    <property type="evidence" value="ECO:0007669"/>
    <property type="project" value="InterPro"/>
</dbReference>
<dbReference type="PROSITE" id="PS50925">
    <property type="entry name" value="BLUF"/>
    <property type="match status" value="1"/>
</dbReference>
<evidence type="ECO:0000259" key="1">
    <source>
        <dbReference type="PROSITE" id="PS50883"/>
    </source>
</evidence>
<dbReference type="GO" id="GO:0071949">
    <property type="term" value="F:FAD binding"/>
    <property type="evidence" value="ECO:0007669"/>
    <property type="project" value="InterPro"/>
</dbReference>
<dbReference type="InterPro" id="IPR001633">
    <property type="entry name" value="EAL_dom"/>
</dbReference>
<dbReference type="Gene3D" id="3.30.70.100">
    <property type="match status" value="1"/>
</dbReference>
<dbReference type="GO" id="GO:0071111">
    <property type="term" value="F:cyclic-guanylate-specific phosphodiesterase activity"/>
    <property type="evidence" value="ECO:0007669"/>
    <property type="project" value="InterPro"/>
</dbReference>
<dbReference type="Gene3D" id="3.20.20.450">
    <property type="entry name" value="EAL domain"/>
    <property type="match status" value="1"/>
</dbReference>
<dbReference type="Pfam" id="PF00563">
    <property type="entry name" value="EAL"/>
    <property type="match status" value="1"/>
</dbReference>
<gene>
    <name evidence="3" type="ORF">GTW09_11080</name>
</gene>
<name>A0A6L9MVI5_9ALTE</name>
<dbReference type="InterPro" id="IPR050706">
    <property type="entry name" value="Cyclic-di-GMP_PDE-like"/>
</dbReference>
<proteinExistence type="predicted"/>
<dbReference type="PROSITE" id="PS50883">
    <property type="entry name" value="EAL"/>
    <property type="match status" value="1"/>
</dbReference>
<dbReference type="InterPro" id="IPR036046">
    <property type="entry name" value="Acylphosphatase-like_dom_sf"/>
</dbReference>
<dbReference type="SUPFAM" id="SSF54975">
    <property type="entry name" value="Acylphosphatase/BLUF domain-like"/>
    <property type="match status" value="1"/>
</dbReference>
<organism evidence="3 4">
    <name type="scientific">Alteromonas hispanica</name>
    <dbReference type="NCBI Taxonomy" id="315421"/>
    <lineage>
        <taxon>Bacteria</taxon>
        <taxon>Pseudomonadati</taxon>
        <taxon>Pseudomonadota</taxon>
        <taxon>Gammaproteobacteria</taxon>
        <taxon>Alteromonadales</taxon>
        <taxon>Alteromonadaceae</taxon>
        <taxon>Alteromonas/Salinimonas group</taxon>
        <taxon>Alteromonas</taxon>
    </lineage>
</organism>
<feature type="domain" description="BLUF" evidence="2">
    <location>
        <begin position="2"/>
        <end position="93"/>
    </location>
</feature>
<reference evidence="3 4" key="1">
    <citation type="submission" date="2020-01" db="EMBL/GenBank/DDBJ databases">
        <title>Genomes of bacteria type strains.</title>
        <authorList>
            <person name="Chen J."/>
            <person name="Zhu S."/>
            <person name="Yang J."/>
        </authorList>
    </citation>
    <scope>NUCLEOTIDE SEQUENCE [LARGE SCALE GENOMIC DNA]</scope>
    <source>
        <strain evidence="3 4">LMG 22958</strain>
    </source>
</reference>
<sequence>MIRQLVYRSRASAQMSQVDLDKVTSDSLPFNLNNDVTGILLFDGEYFFQVLEGESNLIAGLYEHIQKDPRHGNIVKITDNAIHQRDFGDWALRTIKLDQKSGAYWLPSDLSLHRDSRIFGLLNGFASGKWRMCLSNKDLKALRASVVQDEINIAAYAQSDIQFAFQPIVDTHKGVIVSYEALLRSNDGRFPEDVLDSFHGSEKYQFDLNSKAIAVAQGAQILRPDQALAINLCPGAITHCPDITNYLLGLASDNNLKPQQLILEVTESEIIEEGALFFDAIENLRSRGIRVALDDFGAGYAGLSLLADFLPDKIKLDRRITTNIHENGPRQAIFEAVFEFANSMGIPLIVEGVETMDEWLWLQHAGAQRFQGYLFARPKLNGVEKLNFVVSGINKAVNVRRVG</sequence>
<dbReference type="InterPro" id="IPR035919">
    <property type="entry name" value="EAL_sf"/>
</dbReference>
<evidence type="ECO:0000313" key="3">
    <source>
        <dbReference type="EMBL" id="NDW22067.1"/>
    </source>
</evidence>